<dbReference type="Proteomes" id="UP000276232">
    <property type="component" value="Unassembled WGS sequence"/>
</dbReference>
<evidence type="ECO:0000259" key="6">
    <source>
        <dbReference type="SMART" id="SM00722"/>
    </source>
</evidence>
<dbReference type="InParanoid" id="A0A3N1HKM9"/>
<dbReference type="PANTHER" id="PTHR40088">
    <property type="entry name" value="PECTATE LYASE (EUROFUNG)"/>
    <property type="match status" value="1"/>
</dbReference>
<dbReference type="InterPro" id="IPR052052">
    <property type="entry name" value="Polysaccharide_Lyase_9"/>
</dbReference>
<keyword evidence="4" id="KW-0677">Repeat</keyword>
<dbReference type="RefSeq" id="WP_123380361.1">
    <property type="nucleotide sequence ID" value="NZ_RJKN01000005.1"/>
</dbReference>
<feature type="region of interest" description="Disordered" evidence="5">
    <location>
        <begin position="693"/>
        <end position="712"/>
    </location>
</feature>
<proteinExistence type="predicted"/>
<dbReference type="InterPro" id="IPR011050">
    <property type="entry name" value="Pectin_lyase_fold/virulence"/>
</dbReference>
<comment type="subcellular location">
    <subcellularLocation>
        <location evidence="1">Secreted</location>
    </subcellularLocation>
</comment>
<keyword evidence="8" id="KW-1185">Reference proteome</keyword>
<sequence length="852" mass="87311">MPFPPALPGPRSRGPRPDGAAPRRRAGALGLALTAALAGTLLVAPGAVGADRVVARDAMERVVAGGLGDALVGGSWSTTTPGDLSVGGGVGTITLPAPGTARTATLASTGARDVLVGASFAVPVHAPAGGGYTVGVALRRTAAGDAYLARVRVAPGGETRVGLVHRAANGVTTDLAAETSLGRLAPGTWFRVEGRATGSDAVDLGARAWVRGGTAPAWQLAARDTSARRLAAAGSVGLFAYASSSSPAGRVLVDNVEASETTAATTPVTPPPVTPPPVTPPPVTPPPVTPTPTTPTSGREATRAGATVGSTRYAVPSGAVVVAPSGDDGAAGTAAAPLRTLARAVERAPEGGTVVLRGGSYHESLVLRKRLTVQSWPGEAVWLDGSSRVDSWTASGGAWTTRWTLDFDPSPTYTWGAGEAGAAAGWRFVDPAYPMAAHPDQVWVDGVAQVQVGSRDQLAPGRFFLDRRGDVLHLGTDPRGREVRVSDLQQAVNVRVAGATLRGLGVRRYAPSVPHMGAVTLEQPRATLEEVAVVDSATTGIAVSASDVTLRHVTSSRSGMLGVTATYADRLLVDGLRAEGNNVERFNQAPVSGGIKVARSRDVTVRHSTSAGNRGPGVWFDESAYDIEVVGNDLRDNAGHGTSLELSARAVFADNLVSGNGRDGIKVNNTSDVKIWNNTFTGNGRTLNVVQDPRRASDRGTPGHDPRQPFPDPTMTWLLGPVTVRNNVVADTASGNCLLCVEDYSKQRSAEQIGVTADGDVYHRTSPGTPTWAVVWSRGAGNPAVFTDLASFSRTTGQEGRGVLVTGADVVDAAGRPTGAFPGHGRAVGLPSDVAALVGQPAGTARVGAFGL</sequence>
<evidence type="ECO:0000256" key="1">
    <source>
        <dbReference type="ARBA" id="ARBA00004613"/>
    </source>
</evidence>
<dbReference type="InterPro" id="IPR006633">
    <property type="entry name" value="Carb-bd_sugar_hydrolysis-dom"/>
</dbReference>
<feature type="domain" description="Carbohydrate-binding/sugar hydrolysis" evidence="6">
    <location>
        <begin position="522"/>
        <end position="668"/>
    </location>
</feature>
<evidence type="ECO:0000256" key="2">
    <source>
        <dbReference type="ARBA" id="ARBA00022525"/>
    </source>
</evidence>
<dbReference type="SMART" id="SM00722">
    <property type="entry name" value="CASH"/>
    <property type="match status" value="1"/>
</dbReference>
<dbReference type="Gene3D" id="2.160.20.10">
    <property type="entry name" value="Single-stranded right-handed beta-helix, Pectin lyase-like"/>
    <property type="match status" value="2"/>
</dbReference>
<feature type="compositionally biased region" description="Pro residues" evidence="5">
    <location>
        <begin position="268"/>
        <end position="293"/>
    </location>
</feature>
<accession>A0A3N1HKM9</accession>
<keyword evidence="3" id="KW-0732">Signal</keyword>
<evidence type="ECO:0000256" key="4">
    <source>
        <dbReference type="ARBA" id="ARBA00022737"/>
    </source>
</evidence>
<dbReference type="InterPro" id="IPR012334">
    <property type="entry name" value="Pectin_lyas_fold"/>
</dbReference>
<feature type="compositionally biased region" description="Low complexity" evidence="5">
    <location>
        <begin position="9"/>
        <end position="20"/>
    </location>
</feature>
<organism evidence="7 8">
    <name type="scientific">Pseudokineococcus lusitanus</name>
    <dbReference type="NCBI Taxonomy" id="763993"/>
    <lineage>
        <taxon>Bacteria</taxon>
        <taxon>Bacillati</taxon>
        <taxon>Actinomycetota</taxon>
        <taxon>Actinomycetes</taxon>
        <taxon>Kineosporiales</taxon>
        <taxon>Kineosporiaceae</taxon>
        <taxon>Pseudokineococcus</taxon>
    </lineage>
</organism>
<dbReference type="AlphaFoldDB" id="A0A3N1HKM9"/>
<gene>
    <name evidence="7" type="ORF">EDC03_2305</name>
</gene>
<dbReference type="OrthoDB" id="9807425at2"/>
<evidence type="ECO:0000256" key="3">
    <source>
        <dbReference type="ARBA" id="ARBA00022729"/>
    </source>
</evidence>
<dbReference type="GO" id="GO:0005576">
    <property type="term" value="C:extracellular region"/>
    <property type="evidence" value="ECO:0007669"/>
    <property type="project" value="UniProtKB-SubCell"/>
</dbReference>
<dbReference type="InterPro" id="IPR006626">
    <property type="entry name" value="PbH1"/>
</dbReference>
<comment type="caution">
    <text evidence="7">The sequence shown here is derived from an EMBL/GenBank/DDBJ whole genome shotgun (WGS) entry which is preliminary data.</text>
</comment>
<evidence type="ECO:0000313" key="8">
    <source>
        <dbReference type="Proteomes" id="UP000276232"/>
    </source>
</evidence>
<feature type="region of interest" description="Disordered" evidence="5">
    <location>
        <begin position="260"/>
        <end position="306"/>
    </location>
</feature>
<feature type="region of interest" description="Disordered" evidence="5">
    <location>
        <begin position="1"/>
        <end position="24"/>
    </location>
</feature>
<dbReference type="SMART" id="SM00710">
    <property type="entry name" value="PbH1"/>
    <property type="match status" value="7"/>
</dbReference>
<reference evidence="7 8" key="1">
    <citation type="journal article" date="2015" name="Stand. Genomic Sci.">
        <title>Genomic Encyclopedia of Bacterial and Archaeal Type Strains, Phase III: the genomes of soil and plant-associated and newly described type strains.</title>
        <authorList>
            <person name="Whitman W.B."/>
            <person name="Woyke T."/>
            <person name="Klenk H.P."/>
            <person name="Zhou Y."/>
            <person name="Lilburn T.G."/>
            <person name="Beck B.J."/>
            <person name="De Vos P."/>
            <person name="Vandamme P."/>
            <person name="Eisen J.A."/>
            <person name="Garrity G."/>
            <person name="Hugenholtz P."/>
            <person name="Kyrpides N.C."/>
        </authorList>
    </citation>
    <scope>NUCLEOTIDE SEQUENCE [LARGE SCALE GENOMIC DNA]</scope>
    <source>
        <strain evidence="7 8">CECT 7306</strain>
    </source>
</reference>
<feature type="compositionally biased region" description="Basic and acidic residues" evidence="5">
    <location>
        <begin position="693"/>
        <end position="707"/>
    </location>
</feature>
<evidence type="ECO:0000313" key="7">
    <source>
        <dbReference type="EMBL" id="ROP43011.1"/>
    </source>
</evidence>
<dbReference type="InterPro" id="IPR039448">
    <property type="entry name" value="Beta_helix"/>
</dbReference>
<keyword evidence="2" id="KW-0964">Secreted</keyword>
<dbReference type="Pfam" id="PF13229">
    <property type="entry name" value="Beta_helix"/>
    <property type="match status" value="1"/>
</dbReference>
<evidence type="ECO:0000256" key="5">
    <source>
        <dbReference type="SAM" id="MobiDB-lite"/>
    </source>
</evidence>
<dbReference type="EMBL" id="RJKN01000005">
    <property type="protein sequence ID" value="ROP43011.1"/>
    <property type="molecule type" value="Genomic_DNA"/>
</dbReference>
<dbReference type="SUPFAM" id="SSF51126">
    <property type="entry name" value="Pectin lyase-like"/>
    <property type="match status" value="1"/>
</dbReference>
<protein>
    <submittedName>
        <fullName evidence="7">Parallel beta-helix repeat protein</fullName>
    </submittedName>
</protein>
<dbReference type="PANTHER" id="PTHR40088:SF2">
    <property type="entry name" value="SECRETED SUGAR HYDROLASE"/>
    <property type="match status" value="1"/>
</dbReference>
<name>A0A3N1HKM9_9ACTN</name>
<dbReference type="GO" id="GO:0016837">
    <property type="term" value="F:carbon-oxygen lyase activity, acting on polysaccharides"/>
    <property type="evidence" value="ECO:0007669"/>
    <property type="project" value="TreeGrafter"/>
</dbReference>